<sequence>MYPFQYTKAKEASEATATASRQENSKFLAGGTNLVDLIRRDVVHPDYLIDVSHLDFKTIKAYNGGLRLGAMASNSETAANKELKEAYPIVSQAILLGASAQLRNKASNGGNMLQKTRCPYFMSPPFPCNKREPGSGCSAINGENRLLSILGTSEKCIASYPSDMATALTAMDAVIQTRLSDGSERSIPVVDFHLLPEDTPWKETVLKEGELITAIDLPEESKEFAENSYYLKIRDRHSFAFALVSVAAALVMESGKITKARLVLGSVAPKPWRNREAEEMLLGQAPSENLFMEVAEKALEGAKGFGENDFKIPLAKKGIVRALRIASKSEA</sequence>
<dbReference type="Proteomes" id="UP001262889">
    <property type="component" value="Unassembled WGS sequence"/>
</dbReference>
<organism evidence="3 4">
    <name type="scientific">Autumnicola tepida</name>
    <dbReference type="NCBI Taxonomy" id="3075595"/>
    <lineage>
        <taxon>Bacteria</taxon>
        <taxon>Pseudomonadati</taxon>
        <taxon>Bacteroidota</taxon>
        <taxon>Flavobacteriia</taxon>
        <taxon>Flavobacteriales</taxon>
        <taxon>Flavobacteriaceae</taxon>
        <taxon>Autumnicola</taxon>
    </lineage>
</organism>
<dbReference type="EMBL" id="JAVRHQ010000006">
    <property type="protein sequence ID" value="MDT0642676.1"/>
    <property type="molecule type" value="Genomic_DNA"/>
</dbReference>
<keyword evidence="4" id="KW-1185">Reference proteome</keyword>
<dbReference type="RefSeq" id="WP_311534302.1">
    <property type="nucleotide sequence ID" value="NZ_JAVRHQ010000006.1"/>
</dbReference>
<evidence type="ECO:0000313" key="4">
    <source>
        <dbReference type="Proteomes" id="UP001262889"/>
    </source>
</evidence>
<dbReference type="PANTHER" id="PTHR42659:SF9">
    <property type="entry name" value="XANTHINE DEHYDROGENASE FAD-BINDING SUBUNIT XDHB-RELATED"/>
    <property type="match status" value="1"/>
</dbReference>
<dbReference type="SUPFAM" id="SSF56176">
    <property type="entry name" value="FAD-binding/transporter-associated domain-like"/>
    <property type="match status" value="1"/>
</dbReference>
<feature type="domain" description="FAD-binding PCMH-type" evidence="2">
    <location>
        <begin position="1"/>
        <end position="222"/>
    </location>
</feature>
<dbReference type="SMART" id="SM01092">
    <property type="entry name" value="CO_deh_flav_C"/>
    <property type="match status" value="1"/>
</dbReference>
<keyword evidence="1" id="KW-0274">FAD</keyword>
<dbReference type="Gene3D" id="3.30.43.10">
    <property type="entry name" value="Uridine Diphospho-n-acetylenolpyruvylglucosamine Reductase, domain 2"/>
    <property type="match status" value="1"/>
</dbReference>
<dbReference type="PROSITE" id="PS51387">
    <property type="entry name" value="FAD_PCMH"/>
    <property type="match status" value="1"/>
</dbReference>
<dbReference type="InterPro" id="IPR002346">
    <property type="entry name" value="Mopterin_DH_FAD-bd"/>
</dbReference>
<proteinExistence type="predicted"/>
<dbReference type="InterPro" id="IPR016167">
    <property type="entry name" value="FAD-bd_PCMH_sub1"/>
</dbReference>
<dbReference type="InterPro" id="IPR036683">
    <property type="entry name" value="CO_DH_flav_C_dom_sf"/>
</dbReference>
<dbReference type="PANTHER" id="PTHR42659">
    <property type="entry name" value="XANTHINE DEHYDROGENASE SUBUNIT C-RELATED"/>
    <property type="match status" value="1"/>
</dbReference>
<reference evidence="3 4" key="1">
    <citation type="submission" date="2023-09" db="EMBL/GenBank/DDBJ databases">
        <authorList>
            <person name="Rey-Velasco X."/>
        </authorList>
    </citation>
    <scope>NUCLEOTIDE SEQUENCE [LARGE SCALE GENOMIC DNA]</scope>
    <source>
        <strain evidence="3 4">F363</strain>
    </source>
</reference>
<dbReference type="Gene3D" id="3.30.465.10">
    <property type="match status" value="2"/>
</dbReference>
<name>A0ABU3C8Q7_9FLAO</name>
<evidence type="ECO:0000313" key="3">
    <source>
        <dbReference type="EMBL" id="MDT0642676.1"/>
    </source>
</evidence>
<keyword evidence="1" id="KW-0285">Flavoprotein</keyword>
<gene>
    <name evidence="3" type="ORF">RM553_07495</name>
</gene>
<protein>
    <submittedName>
        <fullName evidence="3">Xanthine dehydrogenase family protein subunit M</fullName>
    </submittedName>
</protein>
<dbReference type="InterPro" id="IPR036318">
    <property type="entry name" value="FAD-bd_PCMH-like_sf"/>
</dbReference>
<dbReference type="SUPFAM" id="SSF55447">
    <property type="entry name" value="CO dehydrogenase flavoprotein C-terminal domain-like"/>
    <property type="match status" value="1"/>
</dbReference>
<dbReference type="InterPro" id="IPR005107">
    <property type="entry name" value="CO_DH_flav_C"/>
</dbReference>
<comment type="caution">
    <text evidence="3">The sequence shown here is derived from an EMBL/GenBank/DDBJ whole genome shotgun (WGS) entry which is preliminary data.</text>
</comment>
<dbReference type="InterPro" id="IPR016169">
    <property type="entry name" value="FAD-bd_PCMH_sub2"/>
</dbReference>
<accession>A0ABU3C8Q7</accession>
<dbReference type="Pfam" id="PF03450">
    <property type="entry name" value="CO_deh_flav_C"/>
    <property type="match status" value="1"/>
</dbReference>
<dbReference type="Pfam" id="PF00941">
    <property type="entry name" value="FAD_binding_5"/>
    <property type="match status" value="1"/>
</dbReference>
<evidence type="ECO:0000256" key="1">
    <source>
        <dbReference type="ARBA" id="ARBA00022827"/>
    </source>
</evidence>
<dbReference type="Gene3D" id="3.30.390.50">
    <property type="entry name" value="CO dehydrogenase flavoprotein, C-terminal domain"/>
    <property type="match status" value="1"/>
</dbReference>
<dbReference type="InterPro" id="IPR051312">
    <property type="entry name" value="Diverse_Substr_Oxidored"/>
</dbReference>
<evidence type="ECO:0000259" key="2">
    <source>
        <dbReference type="PROSITE" id="PS51387"/>
    </source>
</evidence>
<dbReference type="InterPro" id="IPR016166">
    <property type="entry name" value="FAD-bd_PCMH"/>
</dbReference>